<dbReference type="PATRIC" id="fig|35818.11.peg.2343"/>
<evidence type="ECO:0000256" key="2">
    <source>
        <dbReference type="ARBA" id="ARBA00012621"/>
    </source>
</evidence>
<evidence type="ECO:0000256" key="6">
    <source>
        <dbReference type="ARBA" id="ARBA00049183"/>
    </source>
</evidence>
<evidence type="ECO:0000259" key="10">
    <source>
        <dbReference type="Pfam" id="PF04413"/>
    </source>
</evidence>
<dbReference type="GO" id="GO:0009245">
    <property type="term" value="P:lipid A biosynthetic process"/>
    <property type="evidence" value="ECO:0007669"/>
    <property type="project" value="TreeGrafter"/>
</dbReference>
<protein>
    <recommendedName>
        <fullName evidence="3 9">3-deoxy-D-manno-octulosonic acid transferase</fullName>
        <shortName evidence="9">Kdo transferase</shortName>
        <ecNumber evidence="2 9">2.4.99.12</ecNumber>
    </recommendedName>
    <alternativeName>
        <fullName evidence="5 9">Lipid IV(A) 3-deoxy-D-manno-octulosonic acid transferase</fullName>
    </alternativeName>
</protein>
<dbReference type="AlphaFoldDB" id="A0A0N1EAJ9"/>
<gene>
    <name evidence="11" type="ORF">HPU229334_11830</name>
</gene>
<evidence type="ECO:0000313" key="12">
    <source>
        <dbReference type="Proteomes" id="UP000037997"/>
    </source>
</evidence>
<name>A0A0N1EAJ9_9HELI</name>
<dbReference type="Gene3D" id="3.40.50.2000">
    <property type="entry name" value="Glycogen Phosphorylase B"/>
    <property type="match status" value="1"/>
</dbReference>
<dbReference type="RefSeq" id="WP_054198601.1">
    <property type="nucleotide sequence ID" value="NZ_JNOC01000079.1"/>
</dbReference>
<comment type="function">
    <text evidence="9">Involved in lipopolysaccharide (LPS) biosynthesis. Catalyzes the transfer of 3-deoxy-D-manno-octulosonate (Kdo) residue(s) from CMP-Kdo to lipid IV(A), the tetraacyldisaccharide-1,4'-bisphosphate precursor of lipid A.</text>
</comment>
<keyword evidence="9" id="KW-0448">Lipopolysaccharide biosynthesis</keyword>
<dbReference type="UniPathway" id="UPA00958"/>
<dbReference type="Gene3D" id="3.40.50.11720">
    <property type="entry name" value="3-Deoxy-D-manno-octulosonic-acid transferase, N-terminal domain"/>
    <property type="match status" value="1"/>
</dbReference>
<evidence type="ECO:0000313" key="11">
    <source>
        <dbReference type="EMBL" id="KPH54940.1"/>
    </source>
</evidence>
<evidence type="ECO:0000256" key="7">
    <source>
        <dbReference type="PIRSR" id="PIRSR639901-1"/>
    </source>
</evidence>
<evidence type="ECO:0000256" key="4">
    <source>
        <dbReference type="ARBA" id="ARBA00022679"/>
    </source>
</evidence>
<keyword evidence="9" id="KW-1003">Cell membrane</keyword>
<dbReference type="PANTHER" id="PTHR42755">
    <property type="entry name" value="3-DEOXY-MANNO-OCTULOSONATE CYTIDYLYLTRANSFERASE"/>
    <property type="match status" value="1"/>
</dbReference>
<comment type="catalytic activity">
    <reaction evidence="6 9">
        <text>lipid IVA (E. coli) + CMP-3-deoxy-beta-D-manno-octulosonate = alpha-Kdo-(2-&gt;6)-lipid IVA (E. coli) + CMP + H(+)</text>
        <dbReference type="Rhea" id="RHEA:28066"/>
        <dbReference type="ChEBI" id="CHEBI:15378"/>
        <dbReference type="ChEBI" id="CHEBI:58603"/>
        <dbReference type="ChEBI" id="CHEBI:60364"/>
        <dbReference type="ChEBI" id="CHEBI:60377"/>
        <dbReference type="ChEBI" id="CHEBI:85987"/>
        <dbReference type="EC" id="2.4.99.12"/>
    </reaction>
</comment>
<comment type="pathway">
    <text evidence="1 9">Bacterial outer membrane biogenesis; LPS core biosynthesis.</text>
</comment>
<comment type="subcellular location">
    <subcellularLocation>
        <location evidence="9">Cell membrane</location>
    </subcellularLocation>
</comment>
<keyword evidence="4 9" id="KW-0808">Transferase</keyword>
<feature type="site" description="Transition state stabilizer" evidence="8">
    <location>
        <position position="206"/>
    </location>
</feature>
<dbReference type="STRING" id="35818.HPU229336_06165"/>
<dbReference type="Pfam" id="PF04413">
    <property type="entry name" value="Glycos_transf_N"/>
    <property type="match status" value="1"/>
</dbReference>
<dbReference type="GO" id="GO:0009244">
    <property type="term" value="P:lipopolysaccharide core region biosynthetic process"/>
    <property type="evidence" value="ECO:0007669"/>
    <property type="project" value="UniProtKB-UniRule"/>
</dbReference>
<evidence type="ECO:0000256" key="1">
    <source>
        <dbReference type="ARBA" id="ARBA00004713"/>
    </source>
</evidence>
<evidence type="ECO:0000256" key="5">
    <source>
        <dbReference type="ARBA" id="ARBA00031445"/>
    </source>
</evidence>
<reference evidence="11 12" key="1">
    <citation type="submission" date="2014-06" db="EMBL/GenBank/DDBJ databases">
        <title>Helicobacter pullorum isolates in fresh chicken meat - phenotypic and genotypic features.</title>
        <authorList>
            <person name="Borges V."/>
            <person name="Santos A."/>
            <person name="Correia C.B."/>
            <person name="Saraiva M."/>
            <person name="Menard A."/>
            <person name="Vieira L."/>
            <person name="Sampaio D.A."/>
            <person name="Gomes J.P."/>
            <person name="Oleastro M."/>
        </authorList>
    </citation>
    <scope>NUCLEOTIDE SEQUENCE [LARGE SCALE GENOMIC DNA]</scope>
    <source>
        <strain evidence="11 12">229334/12</strain>
    </source>
</reference>
<evidence type="ECO:0000256" key="8">
    <source>
        <dbReference type="PIRSR" id="PIRSR639901-2"/>
    </source>
</evidence>
<comment type="similarity">
    <text evidence="9">Belongs to the glycosyltransferase group 1 family.</text>
</comment>
<dbReference type="EC" id="2.4.99.12" evidence="2 9"/>
<organism evidence="11 12">
    <name type="scientific">Helicobacter pullorum</name>
    <dbReference type="NCBI Taxonomy" id="35818"/>
    <lineage>
        <taxon>Bacteria</taxon>
        <taxon>Pseudomonadati</taxon>
        <taxon>Campylobacterota</taxon>
        <taxon>Epsilonproteobacteria</taxon>
        <taxon>Campylobacterales</taxon>
        <taxon>Helicobacteraceae</taxon>
        <taxon>Helicobacter</taxon>
    </lineage>
</organism>
<dbReference type="NCBIfam" id="NF004389">
    <property type="entry name" value="PRK05749.1-5"/>
    <property type="match status" value="1"/>
</dbReference>
<dbReference type="EMBL" id="JNOC01000079">
    <property type="protein sequence ID" value="KPH54940.1"/>
    <property type="molecule type" value="Genomic_DNA"/>
</dbReference>
<feature type="domain" description="3-deoxy-D-manno-octulosonic-acid transferase N-terminal" evidence="10">
    <location>
        <begin position="35"/>
        <end position="207"/>
    </location>
</feature>
<feature type="active site" description="Proton acceptor" evidence="7">
    <location>
        <position position="62"/>
    </location>
</feature>
<keyword evidence="9" id="KW-0472">Membrane</keyword>
<dbReference type="Proteomes" id="UP000037997">
    <property type="component" value="Unassembled WGS sequence"/>
</dbReference>
<keyword evidence="9" id="KW-0812">Transmembrane</keyword>
<dbReference type="GO" id="GO:0043842">
    <property type="term" value="F:Kdo transferase activity"/>
    <property type="evidence" value="ECO:0007669"/>
    <property type="project" value="UniProtKB-EC"/>
</dbReference>
<evidence type="ECO:0000256" key="9">
    <source>
        <dbReference type="RuleBase" id="RU365103"/>
    </source>
</evidence>
<evidence type="ECO:0000256" key="3">
    <source>
        <dbReference type="ARBA" id="ARBA00019077"/>
    </source>
</evidence>
<dbReference type="GO" id="GO:0005886">
    <property type="term" value="C:plasma membrane"/>
    <property type="evidence" value="ECO:0007669"/>
    <property type="project" value="UniProtKB-SubCell"/>
</dbReference>
<dbReference type="InterPro" id="IPR038107">
    <property type="entry name" value="Glycos_transf_N_sf"/>
</dbReference>
<dbReference type="InterPro" id="IPR007507">
    <property type="entry name" value="Glycos_transf_N"/>
</dbReference>
<dbReference type="PANTHER" id="PTHR42755:SF1">
    <property type="entry name" value="3-DEOXY-D-MANNO-OCTULOSONIC ACID TRANSFERASE, MITOCHONDRIAL-RELATED"/>
    <property type="match status" value="1"/>
</dbReference>
<feature type="transmembrane region" description="Helical" evidence="9">
    <location>
        <begin position="6"/>
        <end position="28"/>
    </location>
</feature>
<sequence>MTFFISFYYLLICIAHLCAMPFLLALSFKQKYKTSIKKRFFFPTFFQESAALYWFHACSYGEIKSLQNILLSLQEQLTNDEKILITTTTQTGYNLAKTSFPNAIVCFLPFESFIPFWIKSLKLKNFTLTEAELWLMPLVCAKKKGATTLLINARISSNSYPKYLKFAFFYKRLFDFIDKIFCQRKIDKKHLKTLGAKNIKVFGNLKLNEIPQITKHYQKPNQELWLVASTHQKNSQYEEILILEQILKILPKDLSKSPRILFAPRHPERFHSIAILLNQTLKAHKLPPLAIASKSSIQETINAPFGLIDTLGELNNLYSISSLVILGGSFLPNIGGHNPIEPAFFRVKLISGPYIFNQKSLFMALQNYTISDLKNLAEILAKSDLLEPTKITKKLDISKIINTIKGTK</sequence>
<keyword evidence="9" id="KW-1133">Transmembrane helix</keyword>
<dbReference type="InterPro" id="IPR039901">
    <property type="entry name" value="Kdotransferase"/>
</dbReference>
<feature type="site" description="Transition state stabilizer" evidence="8">
    <location>
        <position position="130"/>
    </location>
</feature>
<proteinExistence type="inferred from homology"/>
<comment type="caution">
    <text evidence="11">The sequence shown here is derived from an EMBL/GenBank/DDBJ whole genome shotgun (WGS) entry which is preliminary data.</text>
</comment>
<accession>A0A0N1EAJ9</accession>